<reference evidence="5 7" key="1">
    <citation type="submission" date="2018-06" db="EMBL/GenBank/DDBJ databases">
        <title>Occurrence of a novel blaKPC-2- and qnrS2- harbouring IncP6 plasmid from Aeromonas taiwanensis isolates recovered from the river sediments.</title>
        <authorList>
            <person name="Zheng B."/>
            <person name="Yu X."/>
            <person name="Xiao Y."/>
        </authorList>
    </citation>
    <scope>NUCLEOTIDE SEQUENCE [LARGE SCALE GENOMIC DNA]</scope>
    <source>
        <strain evidence="4 6">1713</strain>
        <strain evidence="5 7">198</strain>
    </source>
</reference>
<dbReference type="Pfam" id="PF05130">
    <property type="entry name" value="FlgN"/>
    <property type="match status" value="1"/>
</dbReference>
<evidence type="ECO:0000256" key="2">
    <source>
        <dbReference type="ARBA" id="ARBA00007703"/>
    </source>
</evidence>
<keyword evidence="6" id="KW-1185">Reference proteome</keyword>
<keyword evidence="5" id="KW-0969">Cilium</keyword>
<gene>
    <name evidence="4" type="ORF">DRM93_02900</name>
    <name evidence="5" type="ORF">DRM94_02900</name>
</gene>
<dbReference type="InterPro" id="IPR036679">
    <property type="entry name" value="FlgN-like_sf"/>
</dbReference>
<sequence length="147" mass="17018">MTMAPKLRVRQLITGIQQDCGRYVELQQLLLAQYRLLASHDVDGLTKHNYQQTRVMSEIQQQVQQRCQHLRALGLKPDEQGMATLIGKLPSPLQQQVGEQWRRLEQLLLQCRRQNEQNGRLLAGQIETINTLLGQESAYGRQERFPD</sequence>
<dbReference type="GO" id="GO:0044780">
    <property type="term" value="P:bacterial-type flagellum assembly"/>
    <property type="evidence" value="ECO:0007669"/>
    <property type="project" value="InterPro"/>
</dbReference>
<name>A0A5F0KFA3_9GAMM</name>
<dbReference type="OrthoDB" id="5600584at2"/>
<evidence type="ECO:0000313" key="7">
    <source>
        <dbReference type="Proteomes" id="UP000297914"/>
    </source>
</evidence>
<keyword evidence="5" id="KW-0966">Cell projection</keyword>
<dbReference type="Proteomes" id="UP000297914">
    <property type="component" value="Unassembled WGS sequence"/>
</dbReference>
<proteinExistence type="inferred from homology"/>
<evidence type="ECO:0000256" key="3">
    <source>
        <dbReference type="ARBA" id="ARBA00022795"/>
    </source>
</evidence>
<organism evidence="5 7">
    <name type="scientific">Aeromonas taiwanensis</name>
    <dbReference type="NCBI Taxonomy" id="633417"/>
    <lineage>
        <taxon>Bacteria</taxon>
        <taxon>Pseudomonadati</taxon>
        <taxon>Pseudomonadota</taxon>
        <taxon>Gammaproteobacteria</taxon>
        <taxon>Aeromonadales</taxon>
        <taxon>Aeromonadaceae</taxon>
        <taxon>Aeromonas</taxon>
    </lineage>
</organism>
<keyword evidence="5" id="KW-0282">Flagellum</keyword>
<accession>A0A5F0KFA3</accession>
<comment type="similarity">
    <text evidence="2">Belongs to the FlgN family.</text>
</comment>
<dbReference type="RefSeq" id="WP_134694741.1">
    <property type="nucleotide sequence ID" value="NZ_QORJ01000004.1"/>
</dbReference>
<dbReference type="AlphaFoldDB" id="A0A5F0KFA3"/>
<dbReference type="InterPro" id="IPR007809">
    <property type="entry name" value="FlgN-like"/>
</dbReference>
<dbReference type="Gene3D" id="1.20.58.300">
    <property type="entry name" value="FlgN-like"/>
    <property type="match status" value="1"/>
</dbReference>
<keyword evidence="3" id="KW-1005">Bacterial flagellum biogenesis</keyword>
<dbReference type="EMBL" id="QORK01000004">
    <property type="protein sequence ID" value="TFF83019.1"/>
    <property type="molecule type" value="Genomic_DNA"/>
</dbReference>
<evidence type="ECO:0000313" key="4">
    <source>
        <dbReference type="EMBL" id="TFF79941.1"/>
    </source>
</evidence>
<comment type="caution">
    <text evidence="5">The sequence shown here is derived from an EMBL/GenBank/DDBJ whole genome shotgun (WGS) entry which is preliminary data.</text>
</comment>
<comment type="function">
    <text evidence="1">Required for the efficient initiation of filament assembly.</text>
</comment>
<evidence type="ECO:0000313" key="5">
    <source>
        <dbReference type="EMBL" id="TFF83019.1"/>
    </source>
</evidence>
<dbReference type="EMBL" id="QORL01000004">
    <property type="protein sequence ID" value="TFF79941.1"/>
    <property type="molecule type" value="Genomic_DNA"/>
</dbReference>
<evidence type="ECO:0000256" key="1">
    <source>
        <dbReference type="ARBA" id="ARBA00002397"/>
    </source>
</evidence>
<dbReference type="SUPFAM" id="SSF140566">
    <property type="entry name" value="FlgN-like"/>
    <property type="match status" value="1"/>
</dbReference>
<dbReference type="Proteomes" id="UP000297720">
    <property type="component" value="Unassembled WGS sequence"/>
</dbReference>
<evidence type="ECO:0000313" key="6">
    <source>
        <dbReference type="Proteomes" id="UP000297720"/>
    </source>
</evidence>
<protein>
    <submittedName>
        <fullName evidence="5">Flagellar protein FlgN</fullName>
    </submittedName>
</protein>